<gene>
    <name evidence="1" type="ORF">DI536_10620</name>
</gene>
<name>A0A2W5TG43_9BACT</name>
<protein>
    <submittedName>
        <fullName evidence="1">Uncharacterized protein</fullName>
    </submittedName>
</protein>
<dbReference type="Proteomes" id="UP000249061">
    <property type="component" value="Unassembled WGS sequence"/>
</dbReference>
<sequence length="89" mass="9030">MAGVGGFGAGVVLVERRAFVTGSAEVIGCFGAFDRTTLTLTVREQQCNGGVGAPTNAICTLPELPNGCYALPGGDVLVLPNDGGMIRCE</sequence>
<evidence type="ECO:0000313" key="2">
    <source>
        <dbReference type="Proteomes" id="UP000249061"/>
    </source>
</evidence>
<comment type="caution">
    <text evidence="1">The sequence shown here is derived from an EMBL/GenBank/DDBJ whole genome shotgun (WGS) entry which is preliminary data.</text>
</comment>
<evidence type="ECO:0000313" key="1">
    <source>
        <dbReference type="EMBL" id="PZR14500.1"/>
    </source>
</evidence>
<accession>A0A2W5TG43</accession>
<dbReference type="EMBL" id="QFQP01000007">
    <property type="protein sequence ID" value="PZR14500.1"/>
    <property type="molecule type" value="Genomic_DNA"/>
</dbReference>
<reference evidence="1 2" key="1">
    <citation type="submission" date="2017-08" db="EMBL/GenBank/DDBJ databases">
        <title>Infants hospitalized years apart are colonized by the same room-sourced microbial strains.</title>
        <authorList>
            <person name="Brooks B."/>
            <person name="Olm M.R."/>
            <person name="Firek B.A."/>
            <person name="Baker R."/>
            <person name="Thomas B.C."/>
            <person name="Morowitz M.J."/>
            <person name="Banfield J.F."/>
        </authorList>
    </citation>
    <scope>NUCLEOTIDE SEQUENCE [LARGE SCALE GENOMIC DNA]</scope>
    <source>
        <strain evidence="1">S2_003_000_R2_14</strain>
    </source>
</reference>
<organism evidence="1 2">
    <name type="scientific">Archangium gephyra</name>
    <dbReference type="NCBI Taxonomy" id="48"/>
    <lineage>
        <taxon>Bacteria</taxon>
        <taxon>Pseudomonadati</taxon>
        <taxon>Myxococcota</taxon>
        <taxon>Myxococcia</taxon>
        <taxon>Myxococcales</taxon>
        <taxon>Cystobacterineae</taxon>
        <taxon>Archangiaceae</taxon>
        <taxon>Archangium</taxon>
    </lineage>
</organism>
<dbReference type="AlphaFoldDB" id="A0A2W5TG43"/>
<proteinExistence type="predicted"/>